<proteinExistence type="predicted"/>
<feature type="non-terminal residue" evidence="1">
    <location>
        <position position="121"/>
    </location>
</feature>
<protein>
    <recommendedName>
        <fullName evidence="2">LamB/YcsF family protein</fullName>
    </recommendedName>
</protein>
<evidence type="ECO:0008006" key="2">
    <source>
        <dbReference type="Google" id="ProtNLM"/>
    </source>
</evidence>
<organism evidence="1">
    <name type="scientific">marine metagenome</name>
    <dbReference type="NCBI Taxonomy" id="408172"/>
    <lineage>
        <taxon>unclassified sequences</taxon>
        <taxon>metagenomes</taxon>
        <taxon>ecological metagenomes</taxon>
    </lineage>
</organism>
<accession>A0A382MQV1</accession>
<dbReference type="PANTHER" id="PTHR30292">
    <property type="entry name" value="UNCHARACTERIZED PROTEIN YBGL-RELATED"/>
    <property type="match status" value="1"/>
</dbReference>
<dbReference type="InterPro" id="IPR011330">
    <property type="entry name" value="Glyco_hydro/deAcase_b/a-brl"/>
</dbReference>
<dbReference type="PANTHER" id="PTHR30292:SF0">
    <property type="entry name" value="5-OXOPROLINASE SUBUNIT A"/>
    <property type="match status" value="1"/>
</dbReference>
<reference evidence="1" key="1">
    <citation type="submission" date="2018-05" db="EMBL/GenBank/DDBJ databases">
        <authorList>
            <person name="Lanie J.A."/>
            <person name="Ng W.-L."/>
            <person name="Kazmierczak K.M."/>
            <person name="Andrzejewski T.M."/>
            <person name="Davidsen T.M."/>
            <person name="Wayne K.J."/>
            <person name="Tettelin H."/>
            <person name="Glass J.I."/>
            <person name="Rusch D."/>
            <person name="Podicherti R."/>
            <person name="Tsui H.-C.T."/>
            <person name="Winkler M.E."/>
        </authorList>
    </citation>
    <scope>NUCLEOTIDE SEQUENCE</scope>
</reference>
<dbReference type="Pfam" id="PF03746">
    <property type="entry name" value="LamB_YcsF"/>
    <property type="match status" value="1"/>
</dbReference>
<name>A0A382MQV1_9ZZZZ</name>
<gene>
    <name evidence="1" type="ORF">METZ01_LOCUS304053</name>
</gene>
<sequence length="121" mass="13234">MGEIQDLLANNVYSGLMDHITSINLACGGHAGDENMMRELMGIAHQKNVNVGAHPSYPDRENFGRLEMDLEPGDLMESICSQVQSLLNIAHEENVDITHVKPHGALYNLAARDKGLARLIG</sequence>
<evidence type="ECO:0000313" key="1">
    <source>
        <dbReference type="EMBL" id="SVC51199.1"/>
    </source>
</evidence>
<dbReference type="EMBL" id="UINC01095257">
    <property type="protein sequence ID" value="SVC51199.1"/>
    <property type="molecule type" value="Genomic_DNA"/>
</dbReference>
<dbReference type="SUPFAM" id="SSF88713">
    <property type="entry name" value="Glycoside hydrolase/deacetylase"/>
    <property type="match status" value="1"/>
</dbReference>
<dbReference type="InterPro" id="IPR005501">
    <property type="entry name" value="LamB/YcsF/PxpA-like"/>
</dbReference>
<dbReference type="Gene3D" id="3.20.20.370">
    <property type="entry name" value="Glycoside hydrolase/deacetylase"/>
    <property type="match status" value="1"/>
</dbReference>
<dbReference type="AlphaFoldDB" id="A0A382MQV1"/>
<dbReference type="GO" id="GO:0005975">
    <property type="term" value="P:carbohydrate metabolic process"/>
    <property type="evidence" value="ECO:0007669"/>
    <property type="project" value="InterPro"/>
</dbReference>